<proteinExistence type="predicted"/>
<dbReference type="RefSeq" id="WP_238674814.1">
    <property type="nucleotide sequence ID" value="NZ_QKXQ01000667.1"/>
</dbReference>
<dbReference type="EMBL" id="QKXQ01000667">
    <property type="protein sequence ID" value="REH89680.1"/>
    <property type="molecule type" value="Genomic_DNA"/>
</dbReference>
<feature type="non-terminal residue" evidence="1">
    <location>
        <position position="1"/>
    </location>
</feature>
<comment type="caution">
    <text evidence="1">The sequence shown here is derived from an EMBL/GenBank/DDBJ whole genome shotgun (WGS) entry which is preliminary data.</text>
</comment>
<organism evidence="1 2">
    <name type="scientific">Staphylococcus felis</name>
    <dbReference type="NCBI Taxonomy" id="46127"/>
    <lineage>
        <taxon>Bacteria</taxon>
        <taxon>Bacillati</taxon>
        <taxon>Bacillota</taxon>
        <taxon>Bacilli</taxon>
        <taxon>Bacillales</taxon>
        <taxon>Staphylococcaceae</taxon>
        <taxon>Staphylococcus</taxon>
    </lineage>
</organism>
<sequence>YKTGNKLIHFRIERNNLTHELATYDGNNPNITNFDEYLNLAYMGKEVADELCRISSNIKKMKNSNE</sequence>
<name>A0A3E0IL26_9STAP</name>
<gene>
    <name evidence="1" type="ORF">DOS83_13120</name>
</gene>
<protein>
    <submittedName>
        <fullName evidence="1">Uncharacterized protein</fullName>
    </submittedName>
</protein>
<accession>A0A3E0IL26</accession>
<reference evidence="1 2" key="1">
    <citation type="journal article" date="2018" name="Vet. Microbiol.">
        <title>Characterisation of Staphylococcus felis isolated from cats using whole genome sequencing.</title>
        <authorList>
            <person name="Worthing K."/>
            <person name="Pang S."/>
            <person name="Trott D.J."/>
            <person name="Abraham S."/>
            <person name="Coombs G.W."/>
            <person name="Jordan D."/>
            <person name="McIntyre L."/>
            <person name="Davies M.R."/>
            <person name="Norris J."/>
        </authorList>
    </citation>
    <scope>NUCLEOTIDE SEQUENCE [LARGE SCALE GENOMIC DNA]</scope>
    <source>
        <strain evidence="1 2">F9</strain>
    </source>
</reference>
<dbReference type="Proteomes" id="UP000256562">
    <property type="component" value="Unassembled WGS sequence"/>
</dbReference>
<dbReference type="AlphaFoldDB" id="A0A3E0IL26"/>
<evidence type="ECO:0000313" key="1">
    <source>
        <dbReference type="EMBL" id="REH89680.1"/>
    </source>
</evidence>
<evidence type="ECO:0000313" key="2">
    <source>
        <dbReference type="Proteomes" id="UP000256562"/>
    </source>
</evidence>